<evidence type="ECO:0000313" key="2">
    <source>
        <dbReference type="Proteomes" id="UP000245622"/>
    </source>
</evidence>
<gene>
    <name evidence="1" type="ORF">CRIB_1770</name>
</gene>
<sequence>MYKLTIILFIIFLTLFNTACTSYNGVKESSSIKINSHSMINEEVKLEEKPIQNKQAKKRPDTVEIPITLMQDYIKKDKKVKYLQIEANATLEDKINKVVSVVSSECFSNLPMKVKIYRNDIAKIELLEFDDSLNKRVSWKEDYLNEDIREYTLKVLLENILQEEYKGQWIEKVQLYYEGELLSLN</sequence>
<dbReference type="AlphaFoldDB" id="A0A1V1I2N1"/>
<evidence type="ECO:0000313" key="1">
    <source>
        <dbReference type="EMBL" id="CED94377.1"/>
    </source>
</evidence>
<dbReference type="RefSeq" id="WP_180701904.1">
    <property type="nucleotide sequence ID" value="NZ_LN555523.1"/>
</dbReference>
<organism evidence="1 2">
    <name type="scientific">Romboutsia ilealis</name>
    <dbReference type="NCBI Taxonomy" id="1115758"/>
    <lineage>
        <taxon>Bacteria</taxon>
        <taxon>Bacillati</taxon>
        <taxon>Bacillota</taxon>
        <taxon>Clostridia</taxon>
        <taxon>Peptostreptococcales</taxon>
        <taxon>Peptostreptococcaceae</taxon>
        <taxon>Romboutsia</taxon>
    </lineage>
</organism>
<dbReference type="EMBL" id="LN555523">
    <property type="protein sequence ID" value="CED94377.1"/>
    <property type="molecule type" value="Genomic_DNA"/>
</dbReference>
<accession>A0A1V1I2N1</accession>
<name>A0A1V1I2N1_9FIRM</name>
<dbReference type="Proteomes" id="UP000245622">
    <property type="component" value="Chromosome 1"/>
</dbReference>
<dbReference type="GeneID" id="82205801"/>
<protein>
    <submittedName>
        <fullName evidence="1">Lipoprotein</fullName>
    </submittedName>
</protein>
<keyword evidence="2" id="KW-1185">Reference proteome</keyword>
<proteinExistence type="predicted"/>
<reference evidence="1 2" key="1">
    <citation type="submission" date="2014-04" db="EMBL/GenBank/DDBJ databases">
        <authorList>
            <person name="Hornung B.V."/>
        </authorList>
    </citation>
    <scope>NUCLEOTIDE SEQUENCE [LARGE SCALE GENOMIC DNA]</scope>
    <source>
        <strain evidence="1 2">CRIB</strain>
    </source>
</reference>
<dbReference type="KEGG" id="ril:CRIB_1770"/>
<keyword evidence="1" id="KW-0449">Lipoprotein</keyword>